<dbReference type="Gene3D" id="3.30.70.1060">
    <property type="entry name" value="Dimeric alpha+beta barrel"/>
    <property type="match status" value="1"/>
</dbReference>
<comment type="similarity">
    <text evidence="1">Belongs to the YciI family.</text>
</comment>
<proteinExistence type="inferred from homology"/>
<dbReference type="EMBL" id="SOCA01000001">
    <property type="protein sequence ID" value="TDU80708.1"/>
    <property type="molecule type" value="Genomic_DNA"/>
</dbReference>
<reference evidence="4 5" key="1">
    <citation type="submission" date="2019-03" db="EMBL/GenBank/DDBJ databases">
        <title>Genomic Encyclopedia of Archaeal and Bacterial Type Strains, Phase II (KMG-II): from individual species to whole genera.</title>
        <authorList>
            <person name="Goeker M."/>
        </authorList>
    </citation>
    <scope>NUCLEOTIDE SEQUENCE [LARGE SCALE GENOMIC DNA]</scope>
    <source>
        <strain evidence="4 5">ATCC 25309</strain>
    </source>
</reference>
<dbReference type="RefSeq" id="WP_166646922.1">
    <property type="nucleotide sequence ID" value="NZ_SOCA01000001.1"/>
</dbReference>
<comment type="caution">
    <text evidence="4">The sequence shown here is derived from an EMBL/GenBank/DDBJ whole genome shotgun (WGS) entry which is preliminary data.</text>
</comment>
<evidence type="ECO:0000313" key="5">
    <source>
        <dbReference type="Proteomes" id="UP000295662"/>
    </source>
</evidence>
<dbReference type="InterPro" id="IPR005545">
    <property type="entry name" value="YCII"/>
</dbReference>
<protein>
    <recommendedName>
        <fullName evidence="3">YCII-related domain-containing protein</fullName>
    </recommendedName>
</protein>
<organism evidence="4 5">
    <name type="scientific">Prosthecobacter fusiformis</name>
    <dbReference type="NCBI Taxonomy" id="48464"/>
    <lineage>
        <taxon>Bacteria</taxon>
        <taxon>Pseudomonadati</taxon>
        <taxon>Verrucomicrobiota</taxon>
        <taxon>Verrucomicrobiia</taxon>
        <taxon>Verrucomicrobiales</taxon>
        <taxon>Verrucomicrobiaceae</taxon>
        <taxon>Prosthecobacter</taxon>
    </lineage>
</organism>
<keyword evidence="2" id="KW-0732">Signal</keyword>
<dbReference type="SUPFAM" id="SSF54909">
    <property type="entry name" value="Dimeric alpha+beta barrel"/>
    <property type="match status" value="1"/>
</dbReference>
<feature type="chain" id="PRO_5020301342" description="YCII-related domain-containing protein" evidence="2">
    <location>
        <begin position="25"/>
        <end position="148"/>
    </location>
</feature>
<dbReference type="Pfam" id="PF03795">
    <property type="entry name" value="YCII"/>
    <property type="match status" value="1"/>
</dbReference>
<feature type="domain" description="YCII-related" evidence="3">
    <location>
        <begin position="29"/>
        <end position="136"/>
    </location>
</feature>
<dbReference type="InterPro" id="IPR011008">
    <property type="entry name" value="Dimeric_a/b-barrel"/>
</dbReference>
<gene>
    <name evidence="4" type="ORF">EI77_00005</name>
</gene>
<feature type="signal peptide" evidence="2">
    <location>
        <begin position="1"/>
        <end position="24"/>
    </location>
</feature>
<name>A0A4R7SRE0_9BACT</name>
<keyword evidence="5" id="KW-1185">Reference proteome</keyword>
<evidence type="ECO:0000256" key="1">
    <source>
        <dbReference type="ARBA" id="ARBA00007689"/>
    </source>
</evidence>
<evidence type="ECO:0000256" key="2">
    <source>
        <dbReference type="SAM" id="SignalP"/>
    </source>
</evidence>
<evidence type="ECO:0000259" key="3">
    <source>
        <dbReference type="Pfam" id="PF03795"/>
    </source>
</evidence>
<dbReference type="AlphaFoldDB" id="A0A4R7SRE0"/>
<evidence type="ECO:0000313" key="4">
    <source>
        <dbReference type="EMBL" id="TDU80708.1"/>
    </source>
</evidence>
<sequence>MKKHLLKTPLLLLLSLVFTGPAWADPFTLLIYETKADLSARSDPGKAPAYWAAYGAYAQAMTQAGILRGGTALPGKAGVRTVHGMDGRPAAAANPTAGAEGEWELGGYFIIEVADVEAALDWAKKSPGIASGYVEIHPHFINPTMPAQ</sequence>
<accession>A0A4R7SRE0</accession>
<dbReference type="Proteomes" id="UP000295662">
    <property type="component" value="Unassembled WGS sequence"/>
</dbReference>